<feature type="domain" description="AMP-dependent synthetase/ligase" evidence="2">
    <location>
        <begin position="23"/>
        <end position="416"/>
    </location>
</feature>
<gene>
    <name evidence="3" type="ORF">HZA61_11795</name>
</gene>
<dbReference type="PANTHER" id="PTHR43272">
    <property type="entry name" value="LONG-CHAIN-FATTY-ACID--COA LIGASE"/>
    <property type="match status" value="1"/>
</dbReference>
<dbReference type="Gene3D" id="3.40.50.12780">
    <property type="entry name" value="N-terminal domain of ligase-like"/>
    <property type="match status" value="1"/>
</dbReference>
<name>A0A933SF58_UNCEI</name>
<dbReference type="GO" id="GO:0004467">
    <property type="term" value="F:long-chain fatty acid-CoA ligase activity"/>
    <property type="evidence" value="ECO:0007669"/>
    <property type="project" value="UniProtKB-EC"/>
</dbReference>
<sequence>MNSPRTVAPTPVVRTLPQLMDFAAQQYGETSFVLRRERDAWKGYTFAEAARATHAFTALLERVGVKPGDRVGLQSENRPEWGLAYMAILEAGAVVVPLDAMLKAQEVGEILVTAGATFCVTSARQHAVVEAARAARTPELRMVALDPMEGLPCWDDAQRDFPNEPPRAPRAESGDLAVIIFTSGTTGQAKGVMLSHANLLYNAEGVARTIDCGPGDRMLSVLPMHHTFESTIGFICALRCGASVAYARGLDSKQLREDMRSSDATIFVAVPLLYEKLLTAIHKGIEDLPAPRKLMVKSLFWTSRLVRMLTGMRIGKQLLRPIREKAGLGKIRIFACGAAALSTEVFWGYTDFGWCMVEGYGLTETSPVACLNRPQRSNPGGVGWPLVGVEVKIDAPDAEGNGEIAVRGPNVMLGYYGNPEATAEVLRDGWFYTGDLGTFLPDGRVKITGRLKNMIATAAGKKIYPEEVEVQLVNSPYVLEVVVAGGKDAKGEREEVHAHIYPNMPELELLARSQGKVCDDAFVEATLKADVEARCEPLAAYKRVKRVLVRKGEFPKTTTGKIKRQNLAADMLAPPMRASGVA</sequence>
<dbReference type="PROSITE" id="PS00455">
    <property type="entry name" value="AMP_BINDING"/>
    <property type="match status" value="1"/>
</dbReference>
<dbReference type="SUPFAM" id="SSF56801">
    <property type="entry name" value="Acetyl-CoA synthetase-like"/>
    <property type="match status" value="1"/>
</dbReference>
<dbReference type="Proteomes" id="UP000696931">
    <property type="component" value="Unassembled WGS sequence"/>
</dbReference>
<evidence type="ECO:0000313" key="3">
    <source>
        <dbReference type="EMBL" id="MBI5170165.1"/>
    </source>
</evidence>
<dbReference type="EMBL" id="JACRIW010000082">
    <property type="protein sequence ID" value="MBI5170165.1"/>
    <property type="molecule type" value="Genomic_DNA"/>
</dbReference>
<dbReference type="InterPro" id="IPR042099">
    <property type="entry name" value="ANL_N_sf"/>
</dbReference>
<dbReference type="Gene3D" id="3.30.300.30">
    <property type="match status" value="1"/>
</dbReference>
<evidence type="ECO:0000259" key="2">
    <source>
        <dbReference type="Pfam" id="PF00501"/>
    </source>
</evidence>
<dbReference type="InterPro" id="IPR045851">
    <property type="entry name" value="AMP-bd_C_sf"/>
</dbReference>
<evidence type="ECO:0000256" key="1">
    <source>
        <dbReference type="ARBA" id="ARBA00024484"/>
    </source>
</evidence>
<dbReference type="InterPro" id="IPR020845">
    <property type="entry name" value="AMP-binding_CS"/>
</dbReference>
<organism evidence="3 4">
    <name type="scientific">Eiseniibacteriota bacterium</name>
    <dbReference type="NCBI Taxonomy" id="2212470"/>
    <lineage>
        <taxon>Bacteria</taxon>
        <taxon>Candidatus Eiseniibacteriota</taxon>
    </lineage>
</organism>
<accession>A0A933SF58</accession>
<dbReference type="PANTHER" id="PTHR43272:SF52">
    <property type="entry name" value="AMP-DEPENDENT SYNTHETASE_LIGASE DOMAIN-CONTAINING PROTEIN"/>
    <property type="match status" value="1"/>
</dbReference>
<dbReference type="GO" id="GO:0016020">
    <property type="term" value="C:membrane"/>
    <property type="evidence" value="ECO:0007669"/>
    <property type="project" value="TreeGrafter"/>
</dbReference>
<comment type="catalytic activity">
    <reaction evidence="1">
        <text>a long-chain fatty acid + ATP + CoA = a long-chain fatty acyl-CoA + AMP + diphosphate</text>
        <dbReference type="Rhea" id="RHEA:15421"/>
        <dbReference type="ChEBI" id="CHEBI:30616"/>
        <dbReference type="ChEBI" id="CHEBI:33019"/>
        <dbReference type="ChEBI" id="CHEBI:57287"/>
        <dbReference type="ChEBI" id="CHEBI:57560"/>
        <dbReference type="ChEBI" id="CHEBI:83139"/>
        <dbReference type="ChEBI" id="CHEBI:456215"/>
        <dbReference type="EC" id="6.2.1.3"/>
    </reaction>
    <physiologicalReaction direction="left-to-right" evidence="1">
        <dbReference type="Rhea" id="RHEA:15422"/>
    </physiologicalReaction>
</comment>
<reference evidence="3" key="1">
    <citation type="submission" date="2020-07" db="EMBL/GenBank/DDBJ databases">
        <title>Huge and variable diversity of episymbiotic CPR bacteria and DPANN archaea in groundwater ecosystems.</title>
        <authorList>
            <person name="He C.Y."/>
            <person name="Keren R."/>
            <person name="Whittaker M."/>
            <person name="Farag I.F."/>
            <person name="Doudna J."/>
            <person name="Cate J.H.D."/>
            <person name="Banfield J.F."/>
        </authorList>
    </citation>
    <scope>NUCLEOTIDE SEQUENCE</scope>
    <source>
        <strain evidence="3">NC_groundwater_1813_Pr3_B-0.1um_71_17</strain>
    </source>
</reference>
<dbReference type="Pfam" id="PF00501">
    <property type="entry name" value="AMP-binding"/>
    <property type="match status" value="1"/>
</dbReference>
<evidence type="ECO:0000313" key="4">
    <source>
        <dbReference type="Proteomes" id="UP000696931"/>
    </source>
</evidence>
<comment type="caution">
    <text evidence="3">The sequence shown here is derived from an EMBL/GenBank/DDBJ whole genome shotgun (WGS) entry which is preliminary data.</text>
</comment>
<protein>
    <submittedName>
        <fullName evidence="3">AMP-binding protein</fullName>
    </submittedName>
</protein>
<proteinExistence type="predicted"/>
<dbReference type="InterPro" id="IPR000873">
    <property type="entry name" value="AMP-dep_synth/lig_dom"/>
</dbReference>
<dbReference type="AlphaFoldDB" id="A0A933SF58"/>